<sequence length="357" mass="39711">MVSPRIYSRASSPTHYVQYGPDTRKTVGSTGAPTVAQRTGGGYHYESGTNVQYSEPVQFSPEWSKHNPRRNSPPRAKSSGRDDVASQRNNDMLQALKREIDKLKEENFNLGRKLEAAQRDTEEQVQHRETALRKLRESEEICKGLEQRCAQLTEALGNSKASEASLTEKLQDSHRECLNLQEDLDEAHVKAIKLGELHSKQANTLEEQCRVLKTSHGTLKKEAAEAFHGANDSCAEAVKKFSELNLHANNLDAENAELKAKCSKLEAKVTELEEKMTRQDRSGGDPSMEFLNNPSLLKDNAKCTDPEEPSVEQRAKPTCSFLPIESPAPVYDHGSTCPCAYCGMFMIPMKPATPPVQ</sequence>
<dbReference type="EMBL" id="LGRX02015176">
    <property type="protein sequence ID" value="KAK3263652.1"/>
    <property type="molecule type" value="Genomic_DNA"/>
</dbReference>
<keyword evidence="4" id="KW-1185">Reference proteome</keyword>
<name>A0AAE0FPZ9_9CHLO</name>
<evidence type="ECO:0000256" key="2">
    <source>
        <dbReference type="SAM" id="MobiDB-lite"/>
    </source>
</evidence>
<keyword evidence="1" id="KW-0175">Coiled coil</keyword>
<evidence type="ECO:0000313" key="3">
    <source>
        <dbReference type="EMBL" id="KAK3263652.1"/>
    </source>
</evidence>
<dbReference type="Proteomes" id="UP001190700">
    <property type="component" value="Unassembled WGS sequence"/>
</dbReference>
<protein>
    <submittedName>
        <fullName evidence="3">Uncharacterized protein</fullName>
    </submittedName>
</protein>
<feature type="region of interest" description="Disordered" evidence="2">
    <location>
        <begin position="59"/>
        <end position="87"/>
    </location>
</feature>
<evidence type="ECO:0000256" key="1">
    <source>
        <dbReference type="SAM" id="Coils"/>
    </source>
</evidence>
<organism evidence="3 4">
    <name type="scientific">Cymbomonas tetramitiformis</name>
    <dbReference type="NCBI Taxonomy" id="36881"/>
    <lineage>
        <taxon>Eukaryota</taxon>
        <taxon>Viridiplantae</taxon>
        <taxon>Chlorophyta</taxon>
        <taxon>Pyramimonadophyceae</taxon>
        <taxon>Pyramimonadales</taxon>
        <taxon>Pyramimonadaceae</taxon>
        <taxon>Cymbomonas</taxon>
    </lineage>
</organism>
<accession>A0AAE0FPZ9</accession>
<reference evidence="3 4" key="1">
    <citation type="journal article" date="2015" name="Genome Biol. Evol.">
        <title>Comparative Genomics of a Bacterivorous Green Alga Reveals Evolutionary Causalities and Consequences of Phago-Mixotrophic Mode of Nutrition.</title>
        <authorList>
            <person name="Burns J.A."/>
            <person name="Paasch A."/>
            <person name="Narechania A."/>
            <person name="Kim E."/>
        </authorList>
    </citation>
    <scope>NUCLEOTIDE SEQUENCE [LARGE SCALE GENOMIC DNA]</scope>
    <source>
        <strain evidence="3 4">PLY_AMNH</strain>
    </source>
</reference>
<proteinExistence type="predicted"/>
<gene>
    <name evidence="3" type="ORF">CYMTET_27558</name>
</gene>
<evidence type="ECO:0000313" key="4">
    <source>
        <dbReference type="Proteomes" id="UP001190700"/>
    </source>
</evidence>
<dbReference type="AlphaFoldDB" id="A0AAE0FPZ9"/>
<feature type="coiled-coil region" evidence="1">
    <location>
        <begin position="241"/>
        <end position="282"/>
    </location>
</feature>
<feature type="region of interest" description="Disordered" evidence="2">
    <location>
        <begin position="1"/>
        <end position="47"/>
    </location>
</feature>
<comment type="caution">
    <text evidence="3">The sequence shown here is derived from an EMBL/GenBank/DDBJ whole genome shotgun (WGS) entry which is preliminary data.</text>
</comment>